<evidence type="ECO:0000256" key="1">
    <source>
        <dbReference type="SAM" id="MobiDB-lite"/>
    </source>
</evidence>
<dbReference type="Proteomes" id="UP000824540">
    <property type="component" value="Unassembled WGS sequence"/>
</dbReference>
<proteinExistence type="predicted"/>
<protein>
    <recommendedName>
        <fullName evidence="2">Phostensin/Taperin PP1-binding domain-containing protein</fullName>
    </recommendedName>
</protein>
<sequence length="418" mass="45807">MISAFEFTYLVHRAELEMRLEQVVGAGSAVPALVNDEVHGENPSSKNRVVRSQTETLRERNLCSEGVSTKPKEPRSLERPKDDSDDPSLCVRPHSPTYEIRPSPLPDLSALPADDIQARALANLRLQSRNSFTVIPKRRRPDMPSHRAVPSSDRAVIPSCSKPALSPNPQHRVTEMQDVEVPRPSVLPPACTSPSMTKEEGTVLPKAVPDPQPDPPVDAHSTPSPSIQLILDPPVKALLPEDPMLKDQLPVTKTANVSVEPPQAAISSAVLFRKGNTFTVVPKCTVYTESASLAPQQPPSQAPKQAPYAELGSLLKKRYPKAEEIEVVGGYVSLSRSCLSKTSARKKLKISFNESCLHSTFEYPSESSQWDSEEDQNGEEAREEGDTGTTRFLIPCSNLKSCPILSTNSISEWTERQG</sequence>
<dbReference type="Pfam" id="PF13914">
    <property type="entry name" value="Phostensin"/>
    <property type="match status" value="1"/>
</dbReference>
<comment type="caution">
    <text evidence="3">The sequence shown here is derived from an EMBL/GenBank/DDBJ whole genome shotgun (WGS) entry which is preliminary data.</text>
</comment>
<dbReference type="InterPro" id="IPR025907">
    <property type="entry name" value="Phostensin/Taperin_PP1-bd_dom"/>
</dbReference>
<keyword evidence="4" id="KW-1185">Reference proteome</keyword>
<feature type="region of interest" description="Disordered" evidence="1">
    <location>
        <begin position="37"/>
        <end position="106"/>
    </location>
</feature>
<feature type="domain" description="Phostensin/Taperin PP1-binding" evidence="2">
    <location>
        <begin position="258"/>
        <end position="368"/>
    </location>
</feature>
<dbReference type="PANTHER" id="PTHR21685">
    <property type="entry name" value="TON-B BOX DOMAIN"/>
    <property type="match status" value="1"/>
</dbReference>
<reference evidence="3" key="1">
    <citation type="thesis" date="2021" institute="BYU ScholarsArchive" country="Provo, UT, USA">
        <title>Applications of and Algorithms for Genome Assembly and Genomic Analyses with an Emphasis on Marine Teleosts.</title>
        <authorList>
            <person name="Pickett B.D."/>
        </authorList>
    </citation>
    <scope>NUCLEOTIDE SEQUENCE</scope>
    <source>
        <strain evidence="3">HI-2016</strain>
    </source>
</reference>
<name>A0A8T2PSR3_9TELE</name>
<feature type="compositionally biased region" description="Basic and acidic residues" evidence="1">
    <location>
        <begin position="70"/>
        <end position="82"/>
    </location>
</feature>
<dbReference type="OrthoDB" id="9945184at2759"/>
<dbReference type="PANTHER" id="PTHR21685:SF1">
    <property type="entry name" value="TAPERIN"/>
    <property type="match status" value="1"/>
</dbReference>
<dbReference type="AlphaFoldDB" id="A0A8T2PSR3"/>
<evidence type="ECO:0000313" key="3">
    <source>
        <dbReference type="EMBL" id="KAG9354462.1"/>
    </source>
</evidence>
<evidence type="ECO:0000259" key="2">
    <source>
        <dbReference type="Pfam" id="PF13914"/>
    </source>
</evidence>
<dbReference type="InterPro" id="IPR026671">
    <property type="entry name" value="PPP1R18/Tprn"/>
</dbReference>
<organism evidence="3 4">
    <name type="scientific">Albula glossodonta</name>
    <name type="common">roundjaw bonefish</name>
    <dbReference type="NCBI Taxonomy" id="121402"/>
    <lineage>
        <taxon>Eukaryota</taxon>
        <taxon>Metazoa</taxon>
        <taxon>Chordata</taxon>
        <taxon>Craniata</taxon>
        <taxon>Vertebrata</taxon>
        <taxon>Euteleostomi</taxon>
        <taxon>Actinopterygii</taxon>
        <taxon>Neopterygii</taxon>
        <taxon>Teleostei</taxon>
        <taxon>Albuliformes</taxon>
        <taxon>Albulidae</taxon>
        <taxon>Albula</taxon>
    </lineage>
</organism>
<feature type="region of interest" description="Disordered" evidence="1">
    <location>
        <begin position="137"/>
        <end position="170"/>
    </location>
</feature>
<feature type="compositionally biased region" description="Acidic residues" evidence="1">
    <location>
        <begin position="371"/>
        <end position="383"/>
    </location>
</feature>
<feature type="region of interest" description="Disordered" evidence="1">
    <location>
        <begin position="364"/>
        <end position="392"/>
    </location>
</feature>
<feature type="compositionally biased region" description="Polar residues" evidence="1">
    <location>
        <begin position="42"/>
        <end position="55"/>
    </location>
</feature>
<dbReference type="EMBL" id="JAFBMS010000002">
    <property type="protein sequence ID" value="KAG9354462.1"/>
    <property type="molecule type" value="Genomic_DNA"/>
</dbReference>
<accession>A0A8T2PSR3</accession>
<dbReference type="GO" id="GO:0019902">
    <property type="term" value="F:phosphatase binding"/>
    <property type="evidence" value="ECO:0007669"/>
    <property type="project" value="InterPro"/>
</dbReference>
<evidence type="ECO:0000313" key="4">
    <source>
        <dbReference type="Proteomes" id="UP000824540"/>
    </source>
</evidence>
<gene>
    <name evidence="3" type="ORF">JZ751_001172</name>
</gene>
<feature type="region of interest" description="Disordered" evidence="1">
    <location>
        <begin position="183"/>
        <end position="224"/>
    </location>
</feature>